<dbReference type="Proteomes" id="UP001157418">
    <property type="component" value="Unassembled WGS sequence"/>
</dbReference>
<sequence>MVFLIFYTRIHPTPPPLRNQQLWPAPAITQPPFFSLNPTPTFPRRIHTKARRWDSNAETFRTQSFDFNSGDDDEDDEFEDDDANQWLDILEDFIDVQVFRSFGWFLPAIISSLLLTSGPKAFLMAMAIPLGQSALSMLFQTVWGRPKNKTRRRGKSKSEGKRKPPPRRGGASYVDMDEEEYPRGERKRTPGYQTWVAGGGGPSDKKSGGSSASFGGWEELDRKSGSFTNGKRKPLKSKLSRRERRSTTPLFFRLLIAVFPFLGSWTRML</sequence>
<dbReference type="PANTHER" id="PTHR35719">
    <property type="entry name" value="OS01G0680600 PROTEIN"/>
    <property type="match status" value="1"/>
</dbReference>
<keyword evidence="2" id="KW-1133">Transmembrane helix</keyword>
<feature type="compositionally biased region" description="Basic residues" evidence="1">
    <location>
        <begin position="230"/>
        <end position="243"/>
    </location>
</feature>
<evidence type="ECO:0000313" key="3">
    <source>
        <dbReference type="EMBL" id="CAH1436280.1"/>
    </source>
</evidence>
<keyword evidence="2" id="KW-0472">Membrane</keyword>
<dbReference type="PANTHER" id="PTHR35719:SF5">
    <property type="entry name" value="T6K12.7 PROTEIN"/>
    <property type="match status" value="1"/>
</dbReference>
<proteinExistence type="predicted"/>
<dbReference type="EMBL" id="CAKMRJ010004445">
    <property type="protein sequence ID" value="CAH1436280.1"/>
    <property type="molecule type" value="Genomic_DNA"/>
</dbReference>
<dbReference type="AlphaFoldDB" id="A0AAU9NEN2"/>
<feature type="region of interest" description="Disordered" evidence="1">
    <location>
        <begin position="146"/>
        <end position="243"/>
    </location>
</feature>
<comment type="caution">
    <text evidence="3">The sequence shown here is derived from an EMBL/GenBank/DDBJ whole genome shotgun (WGS) entry which is preliminary data.</text>
</comment>
<gene>
    <name evidence="3" type="ORF">LVIROSA_LOCUS22660</name>
</gene>
<evidence type="ECO:0008006" key="5">
    <source>
        <dbReference type="Google" id="ProtNLM"/>
    </source>
</evidence>
<accession>A0AAU9NEN2</accession>
<evidence type="ECO:0000256" key="2">
    <source>
        <dbReference type="SAM" id="Phobius"/>
    </source>
</evidence>
<protein>
    <recommendedName>
        <fullName evidence="5">Transmembrane protein</fullName>
    </recommendedName>
</protein>
<name>A0AAU9NEN2_9ASTR</name>
<keyword evidence="4" id="KW-1185">Reference proteome</keyword>
<organism evidence="3 4">
    <name type="scientific">Lactuca virosa</name>
    <dbReference type="NCBI Taxonomy" id="75947"/>
    <lineage>
        <taxon>Eukaryota</taxon>
        <taxon>Viridiplantae</taxon>
        <taxon>Streptophyta</taxon>
        <taxon>Embryophyta</taxon>
        <taxon>Tracheophyta</taxon>
        <taxon>Spermatophyta</taxon>
        <taxon>Magnoliopsida</taxon>
        <taxon>eudicotyledons</taxon>
        <taxon>Gunneridae</taxon>
        <taxon>Pentapetalae</taxon>
        <taxon>asterids</taxon>
        <taxon>campanulids</taxon>
        <taxon>Asterales</taxon>
        <taxon>Asteraceae</taxon>
        <taxon>Cichorioideae</taxon>
        <taxon>Cichorieae</taxon>
        <taxon>Lactucinae</taxon>
        <taxon>Lactuca</taxon>
    </lineage>
</organism>
<evidence type="ECO:0000313" key="4">
    <source>
        <dbReference type="Proteomes" id="UP001157418"/>
    </source>
</evidence>
<feature type="compositionally biased region" description="Basic residues" evidence="1">
    <location>
        <begin position="146"/>
        <end position="155"/>
    </location>
</feature>
<evidence type="ECO:0000256" key="1">
    <source>
        <dbReference type="SAM" id="MobiDB-lite"/>
    </source>
</evidence>
<feature type="transmembrane region" description="Helical" evidence="2">
    <location>
        <begin position="121"/>
        <end position="143"/>
    </location>
</feature>
<feature type="transmembrane region" description="Helical" evidence="2">
    <location>
        <begin position="250"/>
        <end position="268"/>
    </location>
</feature>
<keyword evidence="2" id="KW-0812">Transmembrane</keyword>
<reference evidence="3 4" key="1">
    <citation type="submission" date="2022-01" db="EMBL/GenBank/DDBJ databases">
        <authorList>
            <person name="Xiong W."/>
            <person name="Schranz E."/>
        </authorList>
    </citation>
    <scope>NUCLEOTIDE SEQUENCE [LARGE SCALE GENOMIC DNA]</scope>
</reference>